<dbReference type="PANTHER" id="PTHR22625">
    <property type="entry name" value="PLEXIN"/>
    <property type="match status" value="1"/>
</dbReference>
<dbReference type="SUPFAM" id="SSF101912">
    <property type="entry name" value="Sema domain"/>
    <property type="match status" value="1"/>
</dbReference>
<dbReference type="Gene3D" id="1.10.506.10">
    <property type="entry name" value="GTPase Activation - p120gap, domain 1"/>
    <property type="match status" value="1"/>
</dbReference>
<dbReference type="PANTHER" id="PTHR22625:SF32">
    <property type="entry name" value="PLEXIN-A3"/>
    <property type="match status" value="1"/>
</dbReference>
<evidence type="ECO:0000256" key="2">
    <source>
        <dbReference type="ARBA" id="ARBA00022475"/>
    </source>
</evidence>
<dbReference type="Proteomes" id="UP001488838">
    <property type="component" value="Unassembled WGS sequence"/>
</dbReference>
<dbReference type="InterPro" id="IPR001627">
    <property type="entry name" value="Semap_dom"/>
</dbReference>
<comment type="caution">
    <text evidence="5">The sequence shown here is derived from an EMBL/GenBank/DDBJ whole genome shotgun (WGS) entry which is preliminary data.</text>
</comment>
<evidence type="ECO:0000259" key="4">
    <source>
        <dbReference type="SMART" id="SM00630"/>
    </source>
</evidence>
<dbReference type="GO" id="GO:0017154">
    <property type="term" value="F:semaphorin receptor activity"/>
    <property type="evidence" value="ECO:0007669"/>
    <property type="project" value="InterPro"/>
</dbReference>
<evidence type="ECO:0000256" key="1">
    <source>
        <dbReference type="ARBA" id="ARBA00004162"/>
    </source>
</evidence>
<dbReference type="InterPro" id="IPR008936">
    <property type="entry name" value="Rho_GTPase_activation_prot"/>
</dbReference>
<dbReference type="SMART" id="SM00630">
    <property type="entry name" value="Sema"/>
    <property type="match status" value="1"/>
</dbReference>
<sequence length="480" mass="54390">MHVCSHRLVPVDNVNKLLLIDYAACRLVAWGSIRQGICLFLHFDDLFNLGEPHHRKEHYLSGAQEPDSMAGDIVEQGQGPSKLFVGSAVDDKSEYFPTLSSRELIDDEDSADMFSLVYQDEFVSSQIKIPSDTLSLYPAFDIYYIYGFVSPSFVYFLILQLDTRKTLLDTAYEKFFTSKIGQKNRASPPRQTILCLFTLSNINAHIRHTDVMASVAAYTYHQHYVLFIGTHSGNLKKYFYEGDEFGDTYLNFSVVWDRDFPIDKPRSFQGPKEGGTQVTIVSENLGLTFHEVGLQVAGVRCNSIPTKYVRAERRNAEAIVCNSPVSTLGPSQVSITLAIDHANISSPGVIYTYTWDPTVTHLEPTWSIINEDKLIQQQIDYKTLWSQGRMAQVILQDEDVTTKIECDWKRVSSLAHYQVTDGSLVALVPKQESAYNMANSFTFTNSLSHYALPLAIKYMFDFLDEQADQRQISDPDVRHT</sequence>
<dbReference type="GO" id="GO:0005886">
    <property type="term" value="C:plasma membrane"/>
    <property type="evidence" value="ECO:0007669"/>
    <property type="project" value="UniProtKB-SubCell"/>
</dbReference>
<dbReference type="InterPro" id="IPR031148">
    <property type="entry name" value="Plexin"/>
</dbReference>
<proteinExistence type="predicted"/>
<dbReference type="InterPro" id="IPR046800">
    <property type="entry name" value="Plexin_RBD"/>
</dbReference>
<evidence type="ECO:0000256" key="3">
    <source>
        <dbReference type="ARBA" id="ARBA00023180"/>
    </source>
</evidence>
<dbReference type="InterPro" id="IPR036352">
    <property type="entry name" value="Semap_dom_sf"/>
</dbReference>
<dbReference type="Gene3D" id="2.60.40.10">
    <property type="entry name" value="Immunoglobulins"/>
    <property type="match status" value="1"/>
</dbReference>
<gene>
    <name evidence="5" type="ORF">U0070_020978</name>
</gene>
<keyword evidence="2" id="KW-0472">Membrane</keyword>
<dbReference type="GO" id="GO:0030334">
    <property type="term" value="P:regulation of cell migration"/>
    <property type="evidence" value="ECO:0007669"/>
    <property type="project" value="TreeGrafter"/>
</dbReference>
<dbReference type="InterPro" id="IPR014756">
    <property type="entry name" value="Ig_E-set"/>
</dbReference>
<dbReference type="InterPro" id="IPR013783">
    <property type="entry name" value="Ig-like_fold"/>
</dbReference>
<dbReference type="Gene3D" id="3.10.20.90">
    <property type="entry name" value="Phosphatidylinositol 3-kinase Catalytic Subunit, Chain A, domain 1"/>
    <property type="match status" value="1"/>
</dbReference>
<dbReference type="AlphaFoldDB" id="A0AAW0H5B6"/>
<keyword evidence="2" id="KW-1003">Cell membrane</keyword>
<dbReference type="EMBL" id="JBBHLL010001095">
    <property type="protein sequence ID" value="KAK7796626.1"/>
    <property type="molecule type" value="Genomic_DNA"/>
</dbReference>
<dbReference type="Pfam" id="PF20170">
    <property type="entry name" value="Plexin_RBD"/>
    <property type="match status" value="1"/>
</dbReference>
<keyword evidence="6" id="KW-1185">Reference proteome</keyword>
<dbReference type="Gene3D" id="2.130.10.10">
    <property type="entry name" value="YVTN repeat-like/Quinoprotein amine dehydrogenase"/>
    <property type="match status" value="1"/>
</dbReference>
<evidence type="ECO:0000313" key="5">
    <source>
        <dbReference type="EMBL" id="KAK7796626.1"/>
    </source>
</evidence>
<dbReference type="InterPro" id="IPR013548">
    <property type="entry name" value="Plexin_cytoplasmic_RasGAP_dom"/>
</dbReference>
<dbReference type="SUPFAM" id="SSF81296">
    <property type="entry name" value="E set domains"/>
    <property type="match status" value="1"/>
</dbReference>
<feature type="domain" description="Sema" evidence="4">
    <location>
        <begin position="1"/>
        <end position="266"/>
    </location>
</feature>
<dbReference type="GO" id="GO:0002116">
    <property type="term" value="C:semaphorin receptor complex"/>
    <property type="evidence" value="ECO:0007669"/>
    <property type="project" value="TreeGrafter"/>
</dbReference>
<protein>
    <recommendedName>
        <fullName evidence="4">Sema domain-containing protein</fullName>
    </recommendedName>
</protein>
<organism evidence="5 6">
    <name type="scientific">Myodes glareolus</name>
    <name type="common">Bank vole</name>
    <name type="synonym">Clethrionomys glareolus</name>
    <dbReference type="NCBI Taxonomy" id="447135"/>
    <lineage>
        <taxon>Eukaryota</taxon>
        <taxon>Metazoa</taxon>
        <taxon>Chordata</taxon>
        <taxon>Craniata</taxon>
        <taxon>Vertebrata</taxon>
        <taxon>Euteleostomi</taxon>
        <taxon>Mammalia</taxon>
        <taxon>Eutheria</taxon>
        <taxon>Euarchontoglires</taxon>
        <taxon>Glires</taxon>
        <taxon>Rodentia</taxon>
        <taxon>Myomorpha</taxon>
        <taxon>Muroidea</taxon>
        <taxon>Cricetidae</taxon>
        <taxon>Arvicolinae</taxon>
        <taxon>Myodes</taxon>
    </lineage>
</organism>
<evidence type="ECO:0000313" key="6">
    <source>
        <dbReference type="Proteomes" id="UP001488838"/>
    </source>
</evidence>
<comment type="subcellular location">
    <subcellularLocation>
        <location evidence="1">Cell membrane</location>
        <topology evidence="1">Single-pass membrane protein</topology>
    </subcellularLocation>
</comment>
<name>A0AAW0H5B6_MYOGA</name>
<dbReference type="InterPro" id="IPR015943">
    <property type="entry name" value="WD40/YVTN_repeat-like_dom_sf"/>
</dbReference>
<dbReference type="Pfam" id="PF08337">
    <property type="entry name" value="Plexin_cytopl"/>
    <property type="match status" value="1"/>
</dbReference>
<reference evidence="5 6" key="1">
    <citation type="journal article" date="2023" name="bioRxiv">
        <title>Conserved and derived expression patterns and positive selection on dental genes reveal complex evolutionary context of ever-growing rodent molars.</title>
        <authorList>
            <person name="Calamari Z.T."/>
            <person name="Song A."/>
            <person name="Cohen E."/>
            <person name="Akter M."/>
            <person name="Roy R.D."/>
            <person name="Hallikas O."/>
            <person name="Christensen M.M."/>
            <person name="Li P."/>
            <person name="Marangoni P."/>
            <person name="Jernvall J."/>
            <person name="Klein O.D."/>
        </authorList>
    </citation>
    <scope>NUCLEOTIDE SEQUENCE [LARGE SCALE GENOMIC DNA]</scope>
    <source>
        <strain evidence="5">V071</strain>
    </source>
</reference>
<accession>A0AAW0H5B6</accession>
<keyword evidence="3" id="KW-0325">Glycoprotein</keyword>